<sequence length="126" mass="14550">LKTGNFKGWAFVGFADKEVAEIAAETMNGYLMFEKRLSCHVRSNFHLIASCLTFMYDCPVFTNVRKDIFLQLIVFQLMDPNKVPKSMKSGPRYVAPPHMRGRAKRDAFRRNKCKSVLQEERAKVTK</sequence>
<organism evidence="6 7">
    <name type="scientific">Angiostrongylus cantonensis</name>
    <name type="common">Rat lungworm</name>
    <dbReference type="NCBI Taxonomy" id="6313"/>
    <lineage>
        <taxon>Eukaryota</taxon>
        <taxon>Metazoa</taxon>
        <taxon>Ecdysozoa</taxon>
        <taxon>Nematoda</taxon>
        <taxon>Chromadorea</taxon>
        <taxon>Rhabditida</taxon>
        <taxon>Rhabditina</taxon>
        <taxon>Rhabditomorpha</taxon>
        <taxon>Strongyloidea</taxon>
        <taxon>Metastrongylidae</taxon>
        <taxon>Angiostrongylus</taxon>
    </lineage>
</organism>
<dbReference type="GO" id="GO:0003723">
    <property type="term" value="F:RNA binding"/>
    <property type="evidence" value="ECO:0007669"/>
    <property type="project" value="UniProtKB-KW"/>
</dbReference>
<dbReference type="Gene3D" id="3.30.70.330">
    <property type="match status" value="1"/>
</dbReference>
<dbReference type="InterPro" id="IPR000504">
    <property type="entry name" value="RRM_dom"/>
</dbReference>
<name>A0A0K0DG19_ANGCA</name>
<evidence type="ECO:0000313" key="7">
    <source>
        <dbReference type="WBParaSite" id="ACAC_0000996801-mRNA-1"/>
    </source>
</evidence>
<evidence type="ECO:0000256" key="1">
    <source>
        <dbReference type="ARBA" id="ARBA00004604"/>
    </source>
</evidence>
<evidence type="ECO:0000256" key="4">
    <source>
        <dbReference type="SAM" id="MobiDB-lite"/>
    </source>
</evidence>
<dbReference type="Pfam" id="PF00076">
    <property type="entry name" value="RRM_1"/>
    <property type="match status" value="1"/>
</dbReference>
<reference evidence="6" key="1">
    <citation type="submission" date="2012-09" db="EMBL/GenBank/DDBJ databases">
        <authorList>
            <person name="Martin A.A."/>
        </authorList>
    </citation>
    <scope>NUCLEOTIDE SEQUENCE</scope>
</reference>
<keyword evidence="3" id="KW-0539">Nucleus</keyword>
<dbReference type="WBParaSite" id="ACAC_0000996801-mRNA-1">
    <property type="protein sequence ID" value="ACAC_0000996801-mRNA-1"/>
    <property type="gene ID" value="ACAC_0000996801"/>
</dbReference>
<dbReference type="SUPFAM" id="SSF54928">
    <property type="entry name" value="RNA-binding domain, RBD"/>
    <property type="match status" value="1"/>
</dbReference>
<comment type="subcellular location">
    <subcellularLocation>
        <location evidence="1">Nucleus</location>
        <location evidence="1">Nucleolus</location>
    </subcellularLocation>
</comment>
<feature type="region of interest" description="Disordered" evidence="4">
    <location>
        <begin position="87"/>
        <end position="108"/>
    </location>
</feature>
<dbReference type="AlphaFoldDB" id="A0A0K0DG19"/>
<evidence type="ECO:0000256" key="3">
    <source>
        <dbReference type="ARBA" id="ARBA00023242"/>
    </source>
</evidence>
<reference evidence="7" key="2">
    <citation type="submission" date="2017-02" db="UniProtKB">
        <authorList>
            <consortium name="WormBaseParasite"/>
        </authorList>
    </citation>
    <scope>IDENTIFICATION</scope>
</reference>
<dbReference type="PANTHER" id="PTHR46754">
    <property type="entry name" value="MKI67 FHA DOMAIN-INTERACTING NUCLEOLAR PHOSPHOPROTEIN"/>
    <property type="match status" value="1"/>
</dbReference>
<feature type="domain" description="RRM" evidence="5">
    <location>
        <begin position="3"/>
        <end position="37"/>
    </location>
</feature>
<keyword evidence="6" id="KW-1185">Reference proteome</keyword>
<dbReference type="Proteomes" id="UP000035642">
    <property type="component" value="Unassembled WGS sequence"/>
</dbReference>
<accession>A0A0K0DG19</accession>
<keyword evidence="2" id="KW-0694">RNA-binding</keyword>
<evidence type="ECO:0000259" key="5">
    <source>
        <dbReference type="Pfam" id="PF00076"/>
    </source>
</evidence>
<protein>
    <submittedName>
        <fullName evidence="7">RRM domain-containing protein</fullName>
    </submittedName>
</protein>
<evidence type="ECO:0000256" key="2">
    <source>
        <dbReference type="ARBA" id="ARBA00022884"/>
    </source>
</evidence>
<dbReference type="GO" id="GO:0005730">
    <property type="term" value="C:nucleolus"/>
    <property type="evidence" value="ECO:0007669"/>
    <property type="project" value="UniProtKB-SubCell"/>
</dbReference>
<evidence type="ECO:0000313" key="6">
    <source>
        <dbReference type="Proteomes" id="UP000035642"/>
    </source>
</evidence>
<proteinExistence type="predicted"/>
<dbReference type="InterPro" id="IPR012677">
    <property type="entry name" value="Nucleotide-bd_a/b_plait_sf"/>
</dbReference>
<dbReference type="InterPro" id="IPR035979">
    <property type="entry name" value="RBD_domain_sf"/>
</dbReference>
<dbReference type="STRING" id="6313.A0A0K0DG19"/>